<dbReference type="SMART" id="SM00209">
    <property type="entry name" value="TSP1"/>
    <property type="match status" value="3"/>
</dbReference>
<dbReference type="STRING" id="1054147.F4Q424"/>
<dbReference type="InterPro" id="IPR032799">
    <property type="entry name" value="TAXi_C"/>
</dbReference>
<dbReference type="Gene3D" id="1.10.10.10">
    <property type="entry name" value="Winged helix-like DNA-binding domain superfamily/Winged helix DNA-binding domain"/>
    <property type="match status" value="1"/>
</dbReference>
<dbReference type="PANTHER" id="PTHR10855">
    <property type="entry name" value="26S PROTEASOME NON-ATPASE REGULATORY SUBUNIT 12/COP9 SIGNALOSOME COMPLEX SUBUNIT 4"/>
    <property type="match status" value="1"/>
</dbReference>
<dbReference type="Pfam" id="PF14541">
    <property type="entry name" value="TAXi_C"/>
    <property type="match status" value="1"/>
</dbReference>
<keyword evidence="2 6" id="KW-0647">Proteasome</keyword>
<dbReference type="SUPFAM" id="SSF50630">
    <property type="entry name" value="Acid proteases"/>
    <property type="match status" value="1"/>
</dbReference>
<keyword evidence="3" id="KW-1133">Transmembrane helix</keyword>
<evidence type="ECO:0000259" key="5">
    <source>
        <dbReference type="PROSITE" id="PS51767"/>
    </source>
</evidence>
<feature type="domain" description="Peptidase A1" evidence="5">
    <location>
        <begin position="496"/>
        <end position="821"/>
    </location>
</feature>
<dbReference type="Pfam" id="PF22241">
    <property type="entry name" value="PSMD12-CSN4_N"/>
    <property type="match status" value="1"/>
</dbReference>
<dbReference type="PANTHER" id="PTHR10855:SF1">
    <property type="entry name" value="26S PROTEASOME NON-ATPASE REGULATORY SUBUNIT 12"/>
    <property type="match status" value="1"/>
</dbReference>
<feature type="domain" description="PCI" evidence="4">
    <location>
        <begin position="228"/>
        <end position="399"/>
    </location>
</feature>
<dbReference type="InterPro" id="IPR033121">
    <property type="entry name" value="PEPTIDASE_A1"/>
</dbReference>
<dbReference type="Pfam" id="PF01399">
    <property type="entry name" value="PCI"/>
    <property type="match status" value="1"/>
</dbReference>
<keyword evidence="3" id="KW-0472">Membrane</keyword>
<comment type="similarity">
    <text evidence="1">Belongs to the proteasome subunit p55 family.</text>
</comment>
<dbReference type="GO" id="GO:0005634">
    <property type="term" value="C:nucleus"/>
    <property type="evidence" value="ECO:0007669"/>
    <property type="project" value="UniProtKB-ARBA"/>
</dbReference>
<protein>
    <submittedName>
        <fullName evidence="6">26S proteasome non-ATPase regulatory subunit 12</fullName>
    </submittedName>
</protein>
<dbReference type="InterPro" id="IPR040134">
    <property type="entry name" value="PSMD12/CSN4"/>
</dbReference>
<evidence type="ECO:0000256" key="3">
    <source>
        <dbReference type="SAM" id="Phobius"/>
    </source>
</evidence>
<dbReference type="Pfam" id="PF19030">
    <property type="entry name" value="TSP1_ADAMTS"/>
    <property type="match status" value="2"/>
</dbReference>
<feature type="transmembrane region" description="Helical" evidence="3">
    <location>
        <begin position="1125"/>
        <end position="1146"/>
    </location>
</feature>
<dbReference type="AlphaFoldDB" id="F4Q424"/>
<keyword evidence="3" id="KW-0812">Transmembrane</keyword>
<dbReference type="Proteomes" id="UP000007797">
    <property type="component" value="Unassembled WGS sequence"/>
</dbReference>
<dbReference type="InterPro" id="IPR040896">
    <property type="entry name" value="RPN5_C"/>
</dbReference>
<dbReference type="GeneID" id="14869495"/>
<dbReference type="KEGG" id="dfa:DFA_07919"/>
<dbReference type="InterPro" id="IPR000717">
    <property type="entry name" value="PCI_dom"/>
</dbReference>
<dbReference type="OrthoDB" id="268763at2759"/>
<dbReference type="SMART" id="SM00088">
    <property type="entry name" value="PINT"/>
    <property type="match status" value="1"/>
</dbReference>
<dbReference type="EMBL" id="GL883021">
    <property type="protein sequence ID" value="EGG16938.1"/>
    <property type="molecule type" value="Genomic_DNA"/>
</dbReference>
<reference evidence="7" key="1">
    <citation type="journal article" date="2011" name="Genome Res.">
        <title>Phylogeny-wide analysis of social amoeba genomes highlights ancient origins for complex intercellular communication.</title>
        <authorList>
            <person name="Heidel A.J."/>
            <person name="Lawal H.M."/>
            <person name="Felder M."/>
            <person name="Schilde C."/>
            <person name="Helps N.R."/>
            <person name="Tunggal B."/>
            <person name="Rivero F."/>
            <person name="John U."/>
            <person name="Schleicher M."/>
            <person name="Eichinger L."/>
            <person name="Platzer M."/>
            <person name="Noegel A.A."/>
            <person name="Schaap P."/>
            <person name="Gloeckner G."/>
        </authorList>
    </citation>
    <scope>NUCLEOTIDE SEQUENCE [LARGE SCALE GENOMIC DNA]</scope>
    <source>
        <strain evidence="7">SH3</strain>
    </source>
</reference>
<dbReference type="GO" id="GO:0008541">
    <property type="term" value="C:proteasome regulatory particle, lid subcomplex"/>
    <property type="evidence" value="ECO:0007669"/>
    <property type="project" value="TreeGrafter"/>
</dbReference>
<dbReference type="PROSITE" id="PS51767">
    <property type="entry name" value="PEPTIDASE_A1"/>
    <property type="match status" value="1"/>
</dbReference>
<dbReference type="InterPro" id="IPR036388">
    <property type="entry name" value="WH-like_DNA-bd_sf"/>
</dbReference>
<dbReference type="SUPFAM" id="SSF46785">
    <property type="entry name" value="Winged helix' DNA-binding domain"/>
    <property type="match status" value="1"/>
</dbReference>
<keyword evidence="7" id="KW-1185">Reference proteome</keyword>
<dbReference type="Gene3D" id="2.20.100.10">
    <property type="entry name" value="Thrombospondin type-1 (TSP1) repeat"/>
    <property type="match status" value="1"/>
</dbReference>
<evidence type="ECO:0000313" key="7">
    <source>
        <dbReference type="Proteomes" id="UP000007797"/>
    </source>
</evidence>
<evidence type="ECO:0000256" key="1">
    <source>
        <dbReference type="ARBA" id="ARBA00006397"/>
    </source>
</evidence>
<dbReference type="InterPro" id="IPR021109">
    <property type="entry name" value="Peptidase_aspartic_dom_sf"/>
</dbReference>
<proteinExistence type="inferred from homology"/>
<dbReference type="InterPro" id="IPR000884">
    <property type="entry name" value="TSP1_rpt"/>
</dbReference>
<sequence>MTAQPMQQDLSNVAEKAIKENRELAKKSLIDAIDQLLIAEKQTRQAEDVPSTSKIAAEIIKLCYEQKRFDLINEKLILLSKRRGQFRPTIKAIVQEAMTYVDITSDMKIKLELIDTLRVITDGKIFVENERARLTRTLSKIKEDEGDISEAAKILQDLQVETYGSMEKREKMQFFIEQMRLCMNNKDFIRAQLIANKVNRKTLAEEENHDLKVEFYKQMIRYYSNEANYLEITRCYLQIYDTPFIQKDQTQLNEVLKLASLNVVLAPMDNEQTDLLNRIYDYKPLNNLPVYKELLNQFKTSELVGWTNLVKNYETELNTQSIFKGDKNCWNDLKKRVVEHNLKVISTYYKRISTKRLSQLLDLSDDESERFISDLVSNKTIFARIDRPAGLVNFITPKDSATVLNGWAQDISSLLDLVEKTNHLIQREFMIHKWKLTSTSSTYDVTIQLVPTCILIIIILDYGYSPLVFAFYDNNIKPIELLQLMSIGNYNPYKVYGIETLVGDTDKMKLILDTQTKTTAVVSTECKDGCLPIEPRYSPSSTSLIEKQMQSGAYTDLTNYLGNEITDQFSFANGTTTKIFTRFVSIISQSKPWSIEYGEASSIKAQGVLGLGYGLGATTFMAQFAKQTNGSEVFALSYCPGNPRIWIGGIDTTVLTDPLTITNLDGGTYGFKIDNVYLGDRTLWQVSDFVYRAIVDAKLPYTLLPSSIFHQTLQFLSKVKPFASKMSTRFFLEKKCILSPFGKMSNKEINEQIPPLRILFNKERNPSELVLDAVPSLFVLVDDMVCPGIVETLDYVISLGGNVLEQYLVLFDQENSRLGFGRMDTCDAKRWLVGNWSKCSLDKQSGCAIQSRRVICAFGRSKVLPESDCADTVRPPSYRNCGEKPTPKPTAPKPRNAPPVEIEYLDKECVLRNATSQWKIVGDWNDCTQICGSGTQKRNVYCIDPYGAVEDDTGKCLERMPADQRLCAVRKCPSEFHWEVSPWSGCSEQCGENGFQNRQSTCIDAATWRSVDTDRCISPPPEVQKKCRGQPMCTLFKWDFEPCEPICSSDDPDRLAYIYCFNTTSNKQVDQRNCNGINNLRLPKECGCKRHRKVTVIDGSVIVEEVVESDSSPATSIHYPILSHYYYNNTIISIVSIIFIFFKLLLF</sequence>
<organism evidence="6 7">
    <name type="scientific">Cavenderia fasciculata</name>
    <name type="common">Slime mold</name>
    <name type="synonym">Dictyostelium fasciculatum</name>
    <dbReference type="NCBI Taxonomy" id="261658"/>
    <lineage>
        <taxon>Eukaryota</taxon>
        <taxon>Amoebozoa</taxon>
        <taxon>Evosea</taxon>
        <taxon>Eumycetozoa</taxon>
        <taxon>Dictyostelia</taxon>
        <taxon>Acytosteliales</taxon>
        <taxon>Cavenderiaceae</taxon>
        <taxon>Cavenderia</taxon>
    </lineage>
</organism>
<dbReference type="Gene3D" id="2.40.70.10">
    <property type="entry name" value="Acid Proteases"/>
    <property type="match status" value="2"/>
</dbReference>
<dbReference type="Pfam" id="PF18098">
    <property type="entry name" value="RPN5_C"/>
    <property type="match status" value="1"/>
</dbReference>
<evidence type="ECO:0000259" key="4">
    <source>
        <dbReference type="PROSITE" id="PS50250"/>
    </source>
</evidence>
<dbReference type="PROSITE" id="PS50250">
    <property type="entry name" value="PCI"/>
    <property type="match status" value="1"/>
</dbReference>
<dbReference type="SUPFAM" id="SSF82895">
    <property type="entry name" value="TSP-1 type 1 repeat"/>
    <property type="match status" value="2"/>
</dbReference>
<dbReference type="InterPro" id="IPR054559">
    <property type="entry name" value="PSMD12-CSN4-like_N"/>
</dbReference>
<dbReference type="RefSeq" id="XP_004355412.1">
    <property type="nucleotide sequence ID" value="XM_004355360.1"/>
</dbReference>
<dbReference type="PROSITE" id="PS50092">
    <property type="entry name" value="TSP1"/>
    <property type="match status" value="2"/>
</dbReference>
<evidence type="ECO:0000256" key="2">
    <source>
        <dbReference type="ARBA" id="ARBA00022942"/>
    </source>
</evidence>
<dbReference type="InterPro" id="IPR036383">
    <property type="entry name" value="TSP1_rpt_sf"/>
</dbReference>
<evidence type="ECO:0000313" key="6">
    <source>
        <dbReference type="EMBL" id="EGG16938.1"/>
    </source>
</evidence>
<gene>
    <name evidence="6" type="primary">psmD12</name>
    <name evidence="6" type="ORF">DFA_07919</name>
</gene>
<dbReference type="GO" id="GO:0005737">
    <property type="term" value="C:cytoplasm"/>
    <property type="evidence" value="ECO:0007669"/>
    <property type="project" value="TreeGrafter"/>
</dbReference>
<dbReference type="InterPro" id="IPR036390">
    <property type="entry name" value="WH_DNA-bd_sf"/>
</dbReference>
<accession>F4Q424</accession>
<dbReference type="FunFam" id="1.10.10.10:FF:000070">
    <property type="entry name" value="26S proteasome non-ATPase regulatory subunit 12"/>
    <property type="match status" value="1"/>
</dbReference>
<name>F4Q424_CACFS</name>